<reference evidence="1 2" key="1">
    <citation type="submission" date="2019-10" db="EMBL/GenBank/DDBJ databases">
        <authorList>
            <person name="Palmer J.M."/>
        </authorList>
    </citation>
    <scope>NUCLEOTIDE SEQUENCE [LARGE SCALE GENOMIC DNA]</scope>
    <source>
        <strain evidence="1 2">TWF694</strain>
    </source>
</reference>
<dbReference type="EMBL" id="JAVHJO010000007">
    <property type="protein sequence ID" value="KAK6538610.1"/>
    <property type="molecule type" value="Genomic_DNA"/>
</dbReference>
<accession>A0AAV9X963</accession>
<dbReference type="AlphaFoldDB" id="A0AAV9X963"/>
<evidence type="ECO:0000313" key="2">
    <source>
        <dbReference type="Proteomes" id="UP001365542"/>
    </source>
</evidence>
<evidence type="ECO:0008006" key="3">
    <source>
        <dbReference type="Google" id="ProtNLM"/>
    </source>
</evidence>
<protein>
    <recommendedName>
        <fullName evidence="3">F-box domain-containing protein</fullName>
    </recommendedName>
</protein>
<dbReference type="Proteomes" id="UP001365542">
    <property type="component" value="Unassembled WGS sequence"/>
</dbReference>
<evidence type="ECO:0000313" key="1">
    <source>
        <dbReference type="EMBL" id="KAK6538610.1"/>
    </source>
</evidence>
<sequence length="234" mass="27844">MSNPPQHALLLPEILSVVLEWVYLKESLSEEEIERLPESYTSLWSPNLADLAHCACVNKLWFKEAIRILWRNPTKYNTRLNKLSNFFYEIEPERQQFYLDHIEEFVIQDVSEQDEASRKPLHHLEYPNLKTITMRAAGWWGFRFAKFGKNSARKLRFDPRFDVYPDTYGVDQEKMKKTLDYIVETFPNLESLEILDRCLAYPGDLENFARRMPKLKTFNHELVWVGHGDPPNRY</sequence>
<proteinExistence type="predicted"/>
<gene>
    <name evidence="1" type="ORF">TWF694_010188</name>
</gene>
<name>A0AAV9X963_9PEZI</name>
<organism evidence="1 2">
    <name type="scientific">Orbilia ellipsospora</name>
    <dbReference type="NCBI Taxonomy" id="2528407"/>
    <lineage>
        <taxon>Eukaryota</taxon>
        <taxon>Fungi</taxon>
        <taxon>Dikarya</taxon>
        <taxon>Ascomycota</taxon>
        <taxon>Pezizomycotina</taxon>
        <taxon>Orbiliomycetes</taxon>
        <taxon>Orbiliales</taxon>
        <taxon>Orbiliaceae</taxon>
        <taxon>Orbilia</taxon>
    </lineage>
</organism>
<keyword evidence="2" id="KW-1185">Reference proteome</keyword>
<comment type="caution">
    <text evidence="1">The sequence shown here is derived from an EMBL/GenBank/DDBJ whole genome shotgun (WGS) entry which is preliminary data.</text>
</comment>